<dbReference type="PANTHER" id="PTHR14359:SF6">
    <property type="entry name" value="PHOSPHOPANTOTHENOYLCYSTEINE DECARBOXYLASE"/>
    <property type="match status" value="1"/>
</dbReference>
<dbReference type="SUPFAM" id="SSF52507">
    <property type="entry name" value="Homo-oligomeric flavin-containing Cys decarboxylases, HFCD"/>
    <property type="match status" value="1"/>
</dbReference>
<evidence type="ECO:0000313" key="4">
    <source>
        <dbReference type="Proteomes" id="UP000320176"/>
    </source>
</evidence>
<dbReference type="Gene3D" id="3.40.50.1950">
    <property type="entry name" value="Flavin prenyltransferase-like"/>
    <property type="match status" value="1"/>
</dbReference>
<dbReference type="GO" id="GO:0010181">
    <property type="term" value="F:FMN binding"/>
    <property type="evidence" value="ECO:0007669"/>
    <property type="project" value="TreeGrafter"/>
</dbReference>
<proteinExistence type="predicted"/>
<organism evidence="3 4">
    <name type="scientific">Stieleria varia</name>
    <dbReference type="NCBI Taxonomy" id="2528005"/>
    <lineage>
        <taxon>Bacteria</taxon>
        <taxon>Pseudomonadati</taxon>
        <taxon>Planctomycetota</taxon>
        <taxon>Planctomycetia</taxon>
        <taxon>Pirellulales</taxon>
        <taxon>Pirellulaceae</taxon>
        <taxon>Stieleria</taxon>
    </lineage>
</organism>
<dbReference type="Pfam" id="PF02441">
    <property type="entry name" value="Flavoprotein"/>
    <property type="match status" value="1"/>
</dbReference>
<sequence>MKPNPPAGDSDAPTGGAPSKSAPSREADPSRNILLAVGGGIAAFKSAALCSKLVQQGHRVRTAMTKSATEFLGPATLAALSGRQVAMGGFDPAYPLGPHIELAKDLDLMVVAPTTANLLAKFAGGIADDLISTLYLQVNCPVLLAPAMSDPMWNKPAVQRNVQVLQEDGCHFVGPESGWLSCRVLGTGRMSEPETILDAITKLFQTNCTRHTPLTGSS</sequence>
<dbReference type="InterPro" id="IPR003382">
    <property type="entry name" value="Flavoprotein"/>
</dbReference>
<dbReference type="RefSeq" id="WP_146517700.1">
    <property type="nucleotide sequence ID" value="NZ_CP151726.1"/>
</dbReference>
<dbReference type="InterPro" id="IPR036551">
    <property type="entry name" value="Flavin_trans-like"/>
</dbReference>
<feature type="region of interest" description="Disordered" evidence="1">
    <location>
        <begin position="1"/>
        <end position="29"/>
    </location>
</feature>
<dbReference type="GO" id="GO:0071513">
    <property type="term" value="C:phosphopantothenoylcysteine decarboxylase complex"/>
    <property type="evidence" value="ECO:0007669"/>
    <property type="project" value="TreeGrafter"/>
</dbReference>
<comment type="caution">
    <text evidence="3">The sequence shown here is derived from an EMBL/GenBank/DDBJ whole genome shotgun (WGS) entry which is preliminary data.</text>
</comment>
<evidence type="ECO:0000256" key="1">
    <source>
        <dbReference type="SAM" id="MobiDB-lite"/>
    </source>
</evidence>
<dbReference type="PANTHER" id="PTHR14359">
    <property type="entry name" value="HOMO-OLIGOMERIC FLAVIN CONTAINING CYS DECARBOXYLASE FAMILY"/>
    <property type="match status" value="1"/>
</dbReference>
<dbReference type="EMBL" id="SJPN01000001">
    <property type="protein sequence ID" value="TWU07480.1"/>
    <property type="molecule type" value="Genomic_DNA"/>
</dbReference>
<dbReference type="AlphaFoldDB" id="A0A5C6B6A0"/>
<accession>A0A5C6B6A0</accession>
<dbReference type="Proteomes" id="UP000320176">
    <property type="component" value="Unassembled WGS sequence"/>
</dbReference>
<evidence type="ECO:0000259" key="2">
    <source>
        <dbReference type="Pfam" id="PF02441"/>
    </source>
</evidence>
<reference evidence="3 4" key="1">
    <citation type="submission" date="2019-02" db="EMBL/GenBank/DDBJ databases">
        <title>Deep-cultivation of Planctomycetes and their phenomic and genomic characterization uncovers novel biology.</title>
        <authorList>
            <person name="Wiegand S."/>
            <person name="Jogler M."/>
            <person name="Boedeker C."/>
            <person name="Pinto D."/>
            <person name="Vollmers J."/>
            <person name="Rivas-Marin E."/>
            <person name="Kohn T."/>
            <person name="Peeters S.H."/>
            <person name="Heuer A."/>
            <person name="Rast P."/>
            <person name="Oberbeckmann S."/>
            <person name="Bunk B."/>
            <person name="Jeske O."/>
            <person name="Meyerdierks A."/>
            <person name="Storesund J.E."/>
            <person name="Kallscheuer N."/>
            <person name="Luecker S."/>
            <person name="Lage O.M."/>
            <person name="Pohl T."/>
            <person name="Merkel B.J."/>
            <person name="Hornburger P."/>
            <person name="Mueller R.-W."/>
            <person name="Bruemmer F."/>
            <person name="Labrenz M."/>
            <person name="Spormann A.M."/>
            <person name="Op Den Camp H."/>
            <person name="Overmann J."/>
            <person name="Amann R."/>
            <person name="Jetten M.S.M."/>
            <person name="Mascher T."/>
            <person name="Medema M.H."/>
            <person name="Devos D.P."/>
            <person name="Kaster A.-K."/>
            <person name="Ovreas L."/>
            <person name="Rohde M."/>
            <person name="Galperin M.Y."/>
            <person name="Jogler C."/>
        </authorList>
    </citation>
    <scope>NUCLEOTIDE SEQUENCE [LARGE SCALE GENOMIC DNA]</scope>
    <source>
        <strain evidence="3 4">Pla52n</strain>
    </source>
</reference>
<name>A0A5C6B6A0_9BACT</name>
<dbReference type="GO" id="GO:0015937">
    <property type="term" value="P:coenzyme A biosynthetic process"/>
    <property type="evidence" value="ECO:0007669"/>
    <property type="project" value="TreeGrafter"/>
</dbReference>
<keyword evidence="4" id="KW-1185">Reference proteome</keyword>
<dbReference type="OrthoDB" id="9802554at2"/>
<feature type="domain" description="Flavoprotein" evidence="2">
    <location>
        <begin position="32"/>
        <end position="202"/>
    </location>
</feature>
<dbReference type="GO" id="GO:0004633">
    <property type="term" value="F:phosphopantothenoylcysteine decarboxylase activity"/>
    <property type="evidence" value="ECO:0007669"/>
    <property type="project" value="TreeGrafter"/>
</dbReference>
<protein>
    <submittedName>
        <fullName evidence="3">Phosphopantothenoylcysteine decarboxylase</fullName>
    </submittedName>
</protein>
<gene>
    <name evidence="3" type="ORF">Pla52n_00530</name>
</gene>
<evidence type="ECO:0000313" key="3">
    <source>
        <dbReference type="EMBL" id="TWU07480.1"/>
    </source>
</evidence>